<accession>A0ABR9XEL7</accession>
<keyword evidence="2" id="KW-0238">DNA-binding</keyword>
<dbReference type="InterPro" id="IPR002104">
    <property type="entry name" value="Integrase_catalytic"/>
</dbReference>
<dbReference type="Pfam" id="PF00589">
    <property type="entry name" value="Phage_integrase"/>
    <property type="match status" value="1"/>
</dbReference>
<evidence type="ECO:0000256" key="1">
    <source>
        <dbReference type="ARBA" id="ARBA00008857"/>
    </source>
</evidence>
<keyword evidence="3" id="KW-0233">DNA recombination</keyword>
<sequence>MSKGRVALLLDYSPKVINLVTGKKRRFEYLKLYLFVQPKTNLEKQHNRETEHLAENIRAHRQLDMQAALHGFAPDYKRLQSFNAYFRRLANRQRGMNRHNWDSAVRYFEKFADGDIRFIDIDLSLCEDFKAYLRSGPKLREARAGIGHNSALSYFNKFRNALKQAWREKLVLDDFYALSRGLKEREALVEFLTMSDIRLLLQTPASSELCKRVVLFGILTGLRFCDIHALIWQEVRGTADQYYLQFSQRKTLKTQHMPISNQAYELLGERELPGSRVFKKLYYNQIRDFLVQWPAQAGITKHLTFCCLRHTYATLQLNNGTDIYTVSKMLGHRHVKTTQRYTRLLDQKKRETTNRIIIDGI</sequence>
<comment type="similarity">
    <text evidence="1">Belongs to the 'phage' integrase family.</text>
</comment>
<dbReference type="PROSITE" id="PS51898">
    <property type="entry name" value="TYR_RECOMBINASE"/>
    <property type="match status" value="1"/>
</dbReference>
<dbReference type="PANTHER" id="PTHR30349">
    <property type="entry name" value="PHAGE INTEGRASE-RELATED"/>
    <property type="match status" value="1"/>
</dbReference>
<evidence type="ECO:0000313" key="5">
    <source>
        <dbReference type="EMBL" id="MBE9665434.1"/>
    </source>
</evidence>
<dbReference type="Gene3D" id="1.10.443.10">
    <property type="entry name" value="Intergrase catalytic core"/>
    <property type="match status" value="1"/>
</dbReference>
<evidence type="ECO:0000256" key="3">
    <source>
        <dbReference type="ARBA" id="ARBA00023172"/>
    </source>
</evidence>
<dbReference type="InterPro" id="IPR050090">
    <property type="entry name" value="Tyrosine_recombinase_XerCD"/>
</dbReference>
<dbReference type="InterPro" id="IPR011010">
    <property type="entry name" value="DNA_brk_join_enz"/>
</dbReference>
<name>A0ABR9XEL7_9SPHI</name>
<feature type="domain" description="Tyr recombinase" evidence="4">
    <location>
        <begin position="187"/>
        <end position="354"/>
    </location>
</feature>
<dbReference type="RefSeq" id="WP_194104844.1">
    <property type="nucleotide sequence ID" value="NZ_JADFFM010000001.1"/>
</dbReference>
<evidence type="ECO:0000259" key="4">
    <source>
        <dbReference type="PROSITE" id="PS51898"/>
    </source>
</evidence>
<evidence type="ECO:0000256" key="2">
    <source>
        <dbReference type="ARBA" id="ARBA00023125"/>
    </source>
</evidence>
<dbReference type="SUPFAM" id="SSF56349">
    <property type="entry name" value="DNA breaking-rejoining enzymes"/>
    <property type="match status" value="1"/>
</dbReference>
<reference evidence="5 6" key="1">
    <citation type="submission" date="2020-10" db="EMBL/GenBank/DDBJ databases">
        <title>Mucilaginibacter mali sp. nov., isolated from rhizosphere soil of apple orchard.</title>
        <authorList>
            <person name="Lee J.-S."/>
            <person name="Kim H.S."/>
            <person name="Kim J.-S."/>
        </authorList>
    </citation>
    <scope>NUCLEOTIDE SEQUENCE [LARGE SCALE GENOMIC DNA]</scope>
    <source>
        <strain evidence="5 6">KCTC 23157</strain>
    </source>
</reference>
<dbReference type="Pfam" id="PF13102">
    <property type="entry name" value="Phage_int_SAM_5"/>
    <property type="match status" value="1"/>
</dbReference>
<dbReference type="EMBL" id="JADFFM010000001">
    <property type="protein sequence ID" value="MBE9665434.1"/>
    <property type="molecule type" value="Genomic_DNA"/>
</dbReference>
<evidence type="ECO:0000313" key="6">
    <source>
        <dbReference type="Proteomes" id="UP000632774"/>
    </source>
</evidence>
<dbReference type="InterPro" id="IPR025269">
    <property type="entry name" value="SAM-like_dom"/>
</dbReference>
<protein>
    <submittedName>
        <fullName evidence="5">Site-specific integrase</fullName>
    </submittedName>
</protein>
<dbReference type="Proteomes" id="UP000632774">
    <property type="component" value="Unassembled WGS sequence"/>
</dbReference>
<dbReference type="InterPro" id="IPR013762">
    <property type="entry name" value="Integrase-like_cat_sf"/>
</dbReference>
<keyword evidence="6" id="KW-1185">Reference proteome</keyword>
<gene>
    <name evidence="5" type="ORF">IRJ18_03610</name>
</gene>
<dbReference type="InterPro" id="IPR010998">
    <property type="entry name" value="Integrase_recombinase_N"/>
</dbReference>
<organism evidence="5 6">
    <name type="scientific">Mucilaginibacter boryungensis</name>
    <dbReference type="NCBI Taxonomy" id="768480"/>
    <lineage>
        <taxon>Bacteria</taxon>
        <taxon>Pseudomonadati</taxon>
        <taxon>Bacteroidota</taxon>
        <taxon>Sphingobacteriia</taxon>
        <taxon>Sphingobacteriales</taxon>
        <taxon>Sphingobacteriaceae</taxon>
        <taxon>Mucilaginibacter</taxon>
    </lineage>
</organism>
<dbReference type="CDD" id="cd01185">
    <property type="entry name" value="INTN1_C_like"/>
    <property type="match status" value="1"/>
</dbReference>
<dbReference type="Gene3D" id="1.10.150.130">
    <property type="match status" value="1"/>
</dbReference>
<dbReference type="PANTHER" id="PTHR30349:SF64">
    <property type="entry name" value="PROPHAGE INTEGRASE INTD-RELATED"/>
    <property type="match status" value="1"/>
</dbReference>
<comment type="caution">
    <text evidence="5">The sequence shown here is derived from an EMBL/GenBank/DDBJ whole genome shotgun (WGS) entry which is preliminary data.</text>
</comment>
<proteinExistence type="inferred from homology"/>